<evidence type="ECO:0000313" key="3">
    <source>
        <dbReference type="Proteomes" id="UP001165124"/>
    </source>
</evidence>
<dbReference type="AlphaFoldDB" id="A0A9W6PWQ3"/>
<accession>A0A9W6PWQ3</accession>
<protein>
    <submittedName>
        <fullName evidence="2">Uncharacterized protein</fullName>
    </submittedName>
</protein>
<comment type="caution">
    <text evidence="2">The sequence shown here is derived from an EMBL/GenBank/DDBJ whole genome shotgun (WGS) entry which is preliminary data.</text>
</comment>
<keyword evidence="3" id="KW-1185">Reference proteome</keyword>
<proteinExistence type="predicted"/>
<feature type="compositionally biased region" description="Basic and acidic residues" evidence="1">
    <location>
        <begin position="58"/>
        <end position="67"/>
    </location>
</feature>
<feature type="region of interest" description="Disordered" evidence="1">
    <location>
        <begin position="36"/>
        <end position="110"/>
    </location>
</feature>
<dbReference type="EMBL" id="BSRZ01000005">
    <property type="protein sequence ID" value="GLW64571.1"/>
    <property type="molecule type" value="Genomic_DNA"/>
</dbReference>
<evidence type="ECO:0000256" key="1">
    <source>
        <dbReference type="SAM" id="MobiDB-lite"/>
    </source>
</evidence>
<sequence>MPWPRPAPPRRGLRSPARADHVGWPFYGTRRLCRRPIGEANRTAKRRHRPQTSPSPEKVVRRTRTDVGRMLTGGLSTPPHTDYRERRSSPSQAWERTKVPSHGWLRTLED</sequence>
<feature type="region of interest" description="Disordered" evidence="1">
    <location>
        <begin position="1"/>
        <end position="22"/>
    </location>
</feature>
<name>A0A9W6PWQ3_9ACTN</name>
<gene>
    <name evidence="2" type="ORF">Arub01_28150</name>
</gene>
<dbReference type="Proteomes" id="UP001165124">
    <property type="component" value="Unassembled WGS sequence"/>
</dbReference>
<evidence type="ECO:0000313" key="2">
    <source>
        <dbReference type="EMBL" id="GLW64571.1"/>
    </source>
</evidence>
<organism evidence="2 3">
    <name type="scientific">Actinomadura rubrobrunea</name>
    <dbReference type="NCBI Taxonomy" id="115335"/>
    <lineage>
        <taxon>Bacteria</taxon>
        <taxon>Bacillati</taxon>
        <taxon>Actinomycetota</taxon>
        <taxon>Actinomycetes</taxon>
        <taxon>Streptosporangiales</taxon>
        <taxon>Thermomonosporaceae</taxon>
        <taxon>Actinomadura</taxon>
    </lineage>
</organism>
<reference evidence="2" key="1">
    <citation type="submission" date="2023-02" db="EMBL/GenBank/DDBJ databases">
        <title>Actinomadura rubrobrunea NBRC 14622.</title>
        <authorList>
            <person name="Ichikawa N."/>
            <person name="Sato H."/>
            <person name="Tonouchi N."/>
        </authorList>
    </citation>
    <scope>NUCLEOTIDE SEQUENCE</scope>
    <source>
        <strain evidence="2">NBRC 14622</strain>
    </source>
</reference>